<dbReference type="PANTHER" id="PTHR13939">
    <property type="entry name" value="NICOTINAMIDE-NUCLEOTIDE AMIDOHYDROLASE PNCC"/>
    <property type="match status" value="1"/>
</dbReference>
<dbReference type="InterPro" id="IPR008135">
    <property type="entry name" value="Competence-induced_CinA"/>
</dbReference>
<protein>
    <recommendedName>
        <fullName evidence="1">CinA-like protein</fullName>
    </recommendedName>
</protein>
<dbReference type="CDD" id="cd00885">
    <property type="entry name" value="cinA"/>
    <property type="match status" value="1"/>
</dbReference>
<dbReference type="STRING" id="1945521.A1232T_02253"/>
<keyword evidence="4" id="KW-1185">Reference proteome</keyword>
<dbReference type="Gene3D" id="3.30.70.2860">
    <property type="match status" value="1"/>
</dbReference>
<dbReference type="RefSeq" id="WP_077451999.1">
    <property type="nucleotide sequence ID" value="NZ_FUGE01000245.1"/>
</dbReference>
<reference evidence="3 4" key="1">
    <citation type="submission" date="2017-02" db="EMBL/GenBank/DDBJ databases">
        <authorList>
            <person name="Peterson S.W."/>
        </authorList>
    </citation>
    <scope>NUCLEOTIDE SEQUENCE [LARGE SCALE GENOMIC DNA]</scope>
    <source>
        <strain evidence="3">Psychrobacter_piechaudii</strain>
    </source>
</reference>
<dbReference type="SUPFAM" id="SSF53218">
    <property type="entry name" value="Molybdenum cofactor biosynthesis proteins"/>
    <property type="match status" value="1"/>
</dbReference>
<dbReference type="Pfam" id="PF18146">
    <property type="entry name" value="CinA_KH"/>
    <property type="match status" value="1"/>
</dbReference>
<dbReference type="HAMAP" id="MF_00226_B">
    <property type="entry name" value="CinA_B"/>
    <property type="match status" value="1"/>
</dbReference>
<dbReference type="NCBIfam" id="TIGR00177">
    <property type="entry name" value="molyb_syn"/>
    <property type="match status" value="1"/>
</dbReference>
<organism evidence="3 4">
    <name type="scientific">Psychrobacter piechaudii</name>
    <dbReference type="NCBI Taxonomy" id="1945521"/>
    <lineage>
        <taxon>Bacteria</taxon>
        <taxon>Pseudomonadati</taxon>
        <taxon>Pseudomonadota</taxon>
        <taxon>Gammaproteobacteria</taxon>
        <taxon>Moraxellales</taxon>
        <taxon>Moraxellaceae</taxon>
        <taxon>Psychrobacter</taxon>
    </lineage>
</organism>
<dbReference type="InterPro" id="IPR050101">
    <property type="entry name" value="CinA"/>
</dbReference>
<dbReference type="AlphaFoldDB" id="A0A1R4GY15"/>
<name>A0A1R4GY15_9GAMM</name>
<proteinExistence type="inferred from homology"/>
<dbReference type="InterPro" id="IPR001453">
    <property type="entry name" value="MoaB/Mog_dom"/>
</dbReference>
<dbReference type="PIRSF" id="PIRSF006728">
    <property type="entry name" value="CinA"/>
    <property type="match status" value="1"/>
</dbReference>
<evidence type="ECO:0000313" key="3">
    <source>
        <dbReference type="EMBL" id="SJM73051.1"/>
    </source>
</evidence>
<dbReference type="InterPro" id="IPR041424">
    <property type="entry name" value="CinA_KH"/>
</dbReference>
<dbReference type="NCBIfam" id="TIGR00200">
    <property type="entry name" value="cinA_nterm"/>
    <property type="match status" value="1"/>
</dbReference>
<dbReference type="Gene3D" id="3.40.980.10">
    <property type="entry name" value="MoaB/Mog-like domain"/>
    <property type="match status" value="1"/>
</dbReference>
<feature type="domain" description="MoaB/Mog" evidence="2">
    <location>
        <begin position="4"/>
        <end position="170"/>
    </location>
</feature>
<evidence type="ECO:0000313" key="4">
    <source>
        <dbReference type="Proteomes" id="UP000188357"/>
    </source>
</evidence>
<comment type="similarity">
    <text evidence="1">Belongs to the CinA family.</text>
</comment>
<dbReference type="PANTHER" id="PTHR13939:SF0">
    <property type="entry name" value="NMN AMIDOHYDROLASE-LIKE PROTEIN YFAY"/>
    <property type="match status" value="1"/>
</dbReference>
<dbReference type="EMBL" id="FUGE01000245">
    <property type="protein sequence ID" value="SJM73051.1"/>
    <property type="molecule type" value="Genomic_DNA"/>
</dbReference>
<evidence type="ECO:0000259" key="2">
    <source>
        <dbReference type="SMART" id="SM00852"/>
    </source>
</evidence>
<dbReference type="SMART" id="SM00852">
    <property type="entry name" value="MoCF_biosynth"/>
    <property type="match status" value="1"/>
</dbReference>
<dbReference type="Proteomes" id="UP000188357">
    <property type="component" value="Unassembled WGS sequence"/>
</dbReference>
<dbReference type="Pfam" id="PF00994">
    <property type="entry name" value="MoCF_biosynth"/>
    <property type="match status" value="1"/>
</dbReference>
<sequence length="392" mass="43434">MKAEIIAIGTEILLGQIVNTNAQYMAEELADLGIDVYFQSVVGDNRDRIKQALQIASERSDLVVCCGGLGPTADDLTKDVIADFTQSKLVIEKQAEEKILELFKGGSDTLITSNKRQANTIEGSHLLKNEVGLAVGFVHKYQDTYYAVLPGPPREMKVMFEQEFKPLIDGLLGEREKLYSKYLKFGNIGESAVEDTLKELIIKQDNVSIAPYAGIGEITIRLSVKANSPEQAETYFEKVAKQIRDLLGDHLYSEENESLEQALAQHKIAGFGVYEVNTNAYLSHRVLSSDAPNENLVISTTKVEKHSITEALAESQFTDFIENNNLKNAIGLFHCQISQASVTPSGRPKKRFFIALCVNNQVSIIERTFIGDMQAVQIRAAKTALFLLLKVL</sequence>
<gene>
    <name evidence="3" type="primary">cinA</name>
    <name evidence="3" type="ORF">A1232T_02253</name>
</gene>
<evidence type="ECO:0000256" key="1">
    <source>
        <dbReference type="HAMAP-Rule" id="MF_00226"/>
    </source>
</evidence>
<dbReference type="OrthoDB" id="9801454at2"/>
<dbReference type="InterPro" id="IPR036425">
    <property type="entry name" value="MoaB/Mog-like_dom_sf"/>
</dbReference>
<accession>A0A1R4GY15</accession>